<evidence type="ECO:0000259" key="10">
    <source>
        <dbReference type="PROSITE" id="PS50850"/>
    </source>
</evidence>
<gene>
    <name evidence="11" type="ORF">PV08_08669</name>
</gene>
<keyword evidence="12" id="KW-1185">Reference proteome</keyword>
<evidence type="ECO:0000256" key="7">
    <source>
        <dbReference type="ARBA" id="ARBA00038459"/>
    </source>
</evidence>
<evidence type="ECO:0000256" key="2">
    <source>
        <dbReference type="ARBA" id="ARBA00022448"/>
    </source>
</evidence>
<feature type="transmembrane region" description="Helical" evidence="9">
    <location>
        <begin position="319"/>
        <end position="345"/>
    </location>
</feature>
<dbReference type="HOGENOM" id="CLU_008455_11_6_1"/>
<sequence>MSISPADSSSSTLSTDTNRPNDVEGQKAPSPQKLSHWRMVLSPAGITDDVVNYQYKGSGTTQDPFLIEYIPFDQRNPMEWPDWKKWLITLTAAFATLAVSLVASAYSAAIPQIREEFGCGEEVATLGTSFFVLGFCFGPTIWGPLSELYGRQVLFFGTFAIITAFNGAAVGAHSIATLTIFRFIAGTFGSSPLTNAGGVIADMFPASQRGLGLTVFAAAPFLGPSLGPIVGGFIAETVGWRWVEGVMALYCGAFWIIGTLIIPETYTPVILGRRAQELSKRTGKVYVSAIEHRQGKITPAAAFQKALVRPWALLFLEPIVLMISVWMAILYGTLFMLFGAFPIVFAEQRGWSQGVSGLAFLGITCGQMLGTMYCILDNIRYKRLEKEHNGDAPPEVRLPPAQVAAIVIPVGMFVFAWTNYPRIHWIVCIIFTAPFGFGTVLAFLAGINYLIDSYTIYAASVLAASAVLRALFAAVFPLFTSYMFKNLGIHVASTIPAILAAACTPFPFIFYKYGRSIRMKCKYAAHAHEVMSQIKARQKAIQEEEQREKKQEEKSAQNEVKISPDKAAGQKIGTMNEKEHE</sequence>
<feature type="transmembrane region" description="Helical" evidence="9">
    <location>
        <begin position="86"/>
        <end position="111"/>
    </location>
</feature>
<dbReference type="GO" id="GO:0005886">
    <property type="term" value="C:plasma membrane"/>
    <property type="evidence" value="ECO:0007669"/>
    <property type="project" value="UniProtKB-SubCell"/>
</dbReference>
<comment type="similarity">
    <text evidence="7">Belongs to the major facilitator superfamily. DHA1 family. Polyamines/proton antiporter (TC 2.A.1.2.16) subfamily.</text>
</comment>
<dbReference type="InterPro" id="IPR011701">
    <property type="entry name" value="MFS"/>
</dbReference>
<keyword evidence="5 9" id="KW-1133">Transmembrane helix</keyword>
<feature type="transmembrane region" description="Helical" evidence="9">
    <location>
        <begin position="396"/>
        <end position="417"/>
    </location>
</feature>
<feature type="transmembrane region" description="Helical" evidence="9">
    <location>
        <begin position="456"/>
        <end position="479"/>
    </location>
</feature>
<name>A0A0D1YEJ6_9EURO</name>
<feature type="transmembrane region" description="Helical" evidence="9">
    <location>
        <begin position="423"/>
        <end position="444"/>
    </location>
</feature>
<dbReference type="GO" id="GO:0022857">
    <property type="term" value="F:transmembrane transporter activity"/>
    <property type="evidence" value="ECO:0007669"/>
    <property type="project" value="InterPro"/>
</dbReference>
<keyword evidence="3" id="KW-1003">Cell membrane</keyword>
<dbReference type="EMBL" id="KN847497">
    <property type="protein sequence ID" value="KIW13481.1"/>
    <property type="molecule type" value="Genomic_DNA"/>
</dbReference>
<dbReference type="VEuPathDB" id="FungiDB:PV08_08669"/>
<keyword evidence="2" id="KW-0813">Transport</keyword>
<organism evidence="11 12">
    <name type="scientific">Exophiala spinifera</name>
    <dbReference type="NCBI Taxonomy" id="91928"/>
    <lineage>
        <taxon>Eukaryota</taxon>
        <taxon>Fungi</taxon>
        <taxon>Dikarya</taxon>
        <taxon>Ascomycota</taxon>
        <taxon>Pezizomycotina</taxon>
        <taxon>Eurotiomycetes</taxon>
        <taxon>Chaetothyriomycetidae</taxon>
        <taxon>Chaetothyriales</taxon>
        <taxon>Herpotrichiellaceae</taxon>
        <taxon>Exophiala</taxon>
    </lineage>
</organism>
<accession>A0A0D1YEJ6</accession>
<evidence type="ECO:0000256" key="5">
    <source>
        <dbReference type="ARBA" id="ARBA00022989"/>
    </source>
</evidence>
<dbReference type="CDD" id="cd17323">
    <property type="entry name" value="MFS_Tpo1_MDR_like"/>
    <property type="match status" value="1"/>
</dbReference>
<dbReference type="PROSITE" id="PS50850">
    <property type="entry name" value="MFS"/>
    <property type="match status" value="1"/>
</dbReference>
<evidence type="ECO:0000256" key="1">
    <source>
        <dbReference type="ARBA" id="ARBA00004651"/>
    </source>
</evidence>
<dbReference type="Proteomes" id="UP000053328">
    <property type="component" value="Unassembled WGS sequence"/>
</dbReference>
<dbReference type="FunFam" id="1.20.1250.20:FF:000266">
    <property type="entry name" value="MFS multidrug transporter, putative"/>
    <property type="match status" value="1"/>
</dbReference>
<feature type="region of interest" description="Disordered" evidence="8">
    <location>
        <begin position="538"/>
        <end position="581"/>
    </location>
</feature>
<feature type="compositionally biased region" description="Basic and acidic residues" evidence="8">
    <location>
        <begin position="540"/>
        <end position="556"/>
    </location>
</feature>
<evidence type="ECO:0000256" key="6">
    <source>
        <dbReference type="ARBA" id="ARBA00023136"/>
    </source>
</evidence>
<feature type="transmembrane region" description="Helical" evidence="9">
    <location>
        <begin position="211"/>
        <end position="235"/>
    </location>
</feature>
<feature type="region of interest" description="Disordered" evidence="8">
    <location>
        <begin position="1"/>
        <end position="33"/>
    </location>
</feature>
<evidence type="ECO:0000256" key="9">
    <source>
        <dbReference type="SAM" id="Phobius"/>
    </source>
</evidence>
<proteinExistence type="inferred from homology"/>
<dbReference type="InterPro" id="IPR020846">
    <property type="entry name" value="MFS_dom"/>
</dbReference>
<feature type="transmembrane region" description="Helical" evidence="9">
    <location>
        <begin position="357"/>
        <end position="376"/>
    </location>
</feature>
<keyword evidence="6 9" id="KW-0472">Membrane</keyword>
<dbReference type="Gene3D" id="1.20.1250.20">
    <property type="entry name" value="MFS general substrate transporter like domains"/>
    <property type="match status" value="1"/>
</dbReference>
<dbReference type="Pfam" id="PF07690">
    <property type="entry name" value="MFS_1"/>
    <property type="match status" value="1"/>
</dbReference>
<dbReference type="PANTHER" id="PTHR23502">
    <property type="entry name" value="MAJOR FACILITATOR SUPERFAMILY"/>
    <property type="match status" value="1"/>
</dbReference>
<reference evidence="11 12" key="1">
    <citation type="submission" date="2015-01" db="EMBL/GenBank/DDBJ databases">
        <title>The Genome Sequence of Exophiala spinifera CBS89968.</title>
        <authorList>
            <consortium name="The Broad Institute Genomics Platform"/>
            <person name="Cuomo C."/>
            <person name="de Hoog S."/>
            <person name="Gorbushina A."/>
            <person name="Stielow B."/>
            <person name="Teixiera M."/>
            <person name="Abouelleil A."/>
            <person name="Chapman S.B."/>
            <person name="Priest M."/>
            <person name="Young S.K."/>
            <person name="Wortman J."/>
            <person name="Nusbaum C."/>
            <person name="Birren B."/>
        </authorList>
    </citation>
    <scope>NUCLEOTIDE SEQUENCE [LARGE SCALE GENOMIC DNA]</scope>
    <source>
        <strain evidence="11 12">CBS 89968</strain>
    </source>
</reference>
<dbReference type="PANTHER" id="PTHR23502:SF186">
    <property type="entry name" value="MAJOR FACILITATOR SUPERFAMILY (MFS) PROFILE DOMAIN-CONTAINING PROTEIN"/>
    <property type="match status" value="1"/>
</dbReference>
<dbReference type="RefSeq" id="XP_016233697.1">
    <property type="nucleotide sequence ID" value="XM_016382994.1"/>
</dbReference>
<keyword evidence="4 9" id="KW-0812">Transmembrane</keyword>
<dbReference type="InterPro" id="IPR036259">
    <property type="entry name" value="MFS_trans_sf"/>
</dbReference>
<comment type="subcellular location">
    <subcellularLocation>
        <location evidence="1">Cell membrane</location>
        <topology evidence="1">Multi-pass membrane protein</topology>
    </subcellularLocation>
</comment>
<dbReference type="OrthoDB" id="446368at2759"/>
<evidence type="ECO:0000313" key="12">
    <source>
        <dbReference type="Proteomes" id="UP000053328"/>
    </source>
</evidence>
<evidence type="ECO:0000256" key="3">
    <source>
        <dbReference type="ARBA" id="ARBA00022475"/>
    </source>
</evidence>
<protein>
    <recommendedName>
        <fullName evidence="10">Major facilitator superfamily (MFS) profile domain-containing protein</fullName>
    </recommendedName>
</protein>
<feature type="transmembrane region" description="Helical" evidence="9">
    <location>
        <begin position="247"/>
        <end position="271"/>
    </location>
</feature>
<feature type="domain" description="Major facilitator superfamily (MFS) profile" evidence="10">
    <location>
        <begin position="88"/>
        <end position="515"/>
    </location>
</feature>
<dbReference type="SUPFAM" id="SSF103473">
    <property type="entry name" value="MFS general substrate transporter"/>
    <property type="match status" value="1"/>
</dbReference>
<evidence type="ECO:0000256" key="8">
    <source>
        <dbReference type="SAM" id="MobiDB-lite"/>
    </source>
</evidence>
<evidence type="ECO:0000256" key="4">
    <source>
        <dbReference type="ARBA" id="ARBA00022692"/>
    </source>
</evidence>
<feature type="compositionally biased region" description="Low complexity" evidence="8">
    <location>
        <begin position="1"/>
        <end position="14"/>
    </location>
</feature>
<feature type="transmembrane region" description="Helical" evidence="9">
    <location>
        <begin position="491"/>
        <end position="511"/>
    </location>
</feature>
<dbReference type="AlphaFoldDB" id="A0A0D1YEJ6"/>
<feature type="transmembrane region" description="Helical" evidence="9">
    <location>
        <begin position="123"/>
        <end position="142"/>
    </location>
</feature>
<evidence type="ECO:0000313" key="11">
    <source>
        <dbReference type="EMBL" id="KIW13481.1"/>
    </source>
</evidence>
<feature type="transmembrane region" description="Helical" evidence="9">
    <location>
        <begin position="154"/>
        <end position="181"/>
    </location>
</feature>
<dbReference type="GeneID" id="27335752"/>